<dbReference type="Proteomes" id="UP001556367">
    <property type="component" value="Unassembled WGS sequence"/>
</dbReference>
<dbReference type="EMBL" id="JASNQZ010000008">
    <property type="protein sequence ID" value="KAL0953999.1"/>
    <property type="molecule type" value="Genomic_DNA"/>
</dbReference>
<accession>A0ABR3JE70</accession>
<protein>
    <recommendedName>
        <fullName evidence="1">Carboxylesterase type B domain-containing protein</fullName>
    </recommendedName>
</protein>
<gene>
    <name evidence="2" type="ORF">HGRIS_005156</name>
</gene>
<comment type="caution">
    <text evidence="2">The sequence shown here is derived from an EMBL/GenBank/DDBJ whole genome shotgun (WGS) entry which is preliminary data.</text>
</comment>
<dbReference type="Gene3D" id="3.40.50.1820">
    <property type="entry name" value="alpha/beta hydrolase"/>
    <property type="match status" value="1"/>
</dbReference>
<keyword evidence="3" id="KW-1185">Reference proteome</keyword>
<name>A0ABR3JE70_9AGAR</name>
<dbReference type="InterPro" id="IPR050309">
    <property type="entry name" value="Type-B_Carboxylest/Lipase"/>
</dbReference>
<sequence>MFNPRLPNLARAVISMSGVSSGMIPGAASYFEPEWAKFVDAIPQCRGLSGNTMNCVREKASATTIFQAMKQISSLGSPLLLGPTIDGPGGILPDHPSRLLAAERFVHMPIISGFNLDEGTMLTPTTVNSTQDIYDYLKGWNSPSPSNMHAFNETVDGLLKLYPDDPSLGSPYNTGNDTFGFSRTFKRLAAILGDLLFIGPQRHANQQYRKAGLNVYGYHFTDPQTTIDVPAYMGVAHSSANNYVYGILNVTAAPSAKVLSSQMIDYWLSFATSLTPNDGRGSARLKWPTYDEKKTILELNGGGIKNTTDNFRAKQIDFINSHAEVLRM</sequence>
<evidence type="ECO:0000313" key="3">
    <source>
        <dbReference type="Proteomes" id="UP001556367"/>
    </source>
</evidence>
<proteinExistence type="predicted"/>
<dbReference type="SUPFAM" id="SSF53474">
    <property type="entry name" value="alpha/beta-Hydrolases"/>
    <property type="match status" value="1"/>
</dbReference>
<dbReference type="InterPro" id="IPR002018">
    <property type="entry name" value="CarbesteraseB"/>
</dbReference>
<dbReference type="PANTHER" id="PTHR11559">
    <property type="entry name" value="CARBOXYLESTERASE"/>
    <property type="match status" value="1"/>
</dbReference>
<dbReference type="Pfam" id="PF00135">
    <property type="entry name" value="COesterase"/>
    <property type="match status" value="1"/>
</dbReference>
<evidence type="ECO:0000313" key="2">
    <source>
        <dbReference type="EMBL" id="KAL0953999.1"/>
    </source>
</evidence>
<organism evidence="2 3">
    <name type="scientific">Hohenbuehelia grisea</name>
    <dbReference type="NCBI Taxonomy" id="104357"/>
    <lineage>
        <taxon>Eukaryota</taxon>
        <taxon>Fungi</taxon>
        <taxon>Dikarya</taxon>
        <taxon>Basidiomycota</taxon>
        <taxon>Agaricomycotina</taxon>
        <taxon>Agaricomycetes</taxon>
        <taxon>Agaricomycetidae</taxon>
        <taxon>Agaricales</taxon>
        <taxon>Pleurotineae</taxon>
        <taxon>Pleurotaceae</taxon>
        <taxon>Hohenbuehelia</taxon>
    </lineage>
</organism>
<dbReference type="InterPro" id="IPR029058">
    <property type="entry name" value="AB_hydrolase_fold"/>
</dbReference>
<evidence type="ECO:0000259" key="1">
    <source>
        <dbReference type="Pfam" id="PF00135"/>
    </source>
</evidence>
<feature type="domain" description="Carboxylesterase type B" evidence="1">
    <location>
        <begin position="4"/>
        <end position="318"/>
    </location>
</feature>
<reference evidence="3" key="1">
    <citation type="submission" date="2024-06" db="EMBL/GenBank/DDBJ databases">
        <title>Multi-omics analyses provide insights into the biosynthesis of the anticancer antibiotic pleurotin in Hohenbuehelia grisea.</title>
        <authorList>
            <person name="Weaver J.A."/>
            <person name="Alberti F."/>
        </authorList>
    </citation>
    <scope>NUCLEOTIDE SEQUENCE [LARGE SCALE GENOMIC DNA]</scope>
    <source>
        <strain evidence="3">T-177</strain>
    </source>
</reference>